<dbReference type="Pfam" id="PF02285">
    <property type="entry name" value="COX8"/>
    <property type="match status" value="1"/>
</dbReference>
<dbReference type="Gene3D" id="4.10.81.10">
    <property type="entry name" value="Cytochrome c oxidase, subunit 8"/>
    <property type="match status" value="1"/>
</dbReference>
<dbReference type="InterPro" id="IPR003205">
    <property type="entry name" value="Cyt_c_oxidase_su8"/>
</dbReference>
<organism evidence="10 11">
    <name type="scientific">Petrolisthes cinctipes</name>
    <name type="common">Flat porcelain crab</name>
    <dbReference type="NCBI Taxonomy" id="88211"/>
    <lineage>
        <taxon>Eukaryota</taxon>
        <taxon>Metazoa</taxon>
        <taxon>Ecdysozoa</taxon>
        <taxon>Arthropoda</taxon>
        <taxon>Crustacea</taxon>
        <taxon>Multicrustacea</taxon>
        <taxon>Malacostraca</taxon>
        <taxon>Eumalacostraca</taxon>
        <taxon>Eucarida</taxon>
        <taxon>Decapoda</taxon>
        <taxon>Pleocyemata</taxon>
        <taxon>Anomura</taxon>
        <taxon>Galatheoidea</taxon>
        <taxon>Porcellanidae</taxon>
        <taxon>Petrolisthes</taxon>
    </lineage>
</organism>
<evidence type="ECO:0000256" key="8">
    <source>
        <dbReference type="ARBA" id="ARBA00023136"/>
    </source>
</evidence>
<comment type="pathway">
    <text evidence="2">Energy metabolism; oxidative phosphorylation.</text>
</comment>
<accession>A0AAE1BJR4</accession>
<evidence type="ECO:0000313" key="10">
    <source>
        <dbReference type="EMBL" id="KAK3852036.1"/>
    </source>
</evidence>
<reference evidence="10" key="1">
    <citation type="submission" date="2023-10" db="EMBL/GenBank/DDBJ databases">
        <title>Genome assemblies of two species of porcelain crab, Petrolisthes cinctipes and Petrolisthes manimaculis (Anomura: Porcellanidae).</title>
        <authorList>
            <person name="Angst P."/>
        </authorList>
    </citation>
    <scope>NUCLEOTIDE SEQUENCE</scope>
    <source>
        <strain evidence="10">PB745_01</strain>
        <tissue evidence="10">Gill</tissue>
    </source>
</reference>
<keyword evidence="6 9" id="KW-1133">Transmembrane helix</keyword>
<dbReference type="PANTHER" id="PTHR16717:SF5">
    <property type="entry name" value="CYTOCHROME C OXIDASE SUBUNIT 8, ISOFORM A"/>
    <property type="match status" value="1"/>
</dbReference>
<name>A0AAE1BJR4_PETCI</name>
<gene>
    <name evidence="10" type="ORF">Pcinc_041362</name>
</gene>
<comment type="subcellular location">
    <subcellularLocation>
        <location evidence="1">Mitochondrion inner membrane</location>
        <topology evidence="1">Single-pass membrane protein</topology>
    </subcellularLocation>
</comment>
<evidence type="ECO:0000256" key="7">
    <source>
        <dbReference type="ARBA" id="ARBA00023128"/>
    </source>
</evidence>
<evidence type="ECO:0000256" key="9">
    <source>
        <dbReference type="SAM" id="Phobius"/>
    </source>
</evidence>
<evidence type="ECO:0000256" key="2">
    <source>
        <dbReference type="ARBA" id="ARBA00004673"/>
    </source>
</evidence>
<dbReference type="GO" id="GO:0006123">
    <property type="term" value="P:mitochondrial electron transport, cytochrome c to oxygen"/>
    <property type="evidence" value="ECO:0007669"/>
    <property type="project" value="InterPro"/>
</dbReference>
<dbReference type="GO" id="GO:0005743">
    <property type="term" value="C:mitochondrial inner membrane"/>
    <property type="evidence" value="ECO:0007669"/>
    <property type="project" value="UniProtKB-SubCell"/>
</dbReference>
<proteinExistence type="inferred from homology"/>
<keyword evidence="4 9" id="KW-0812">Transmembrane</keyword>
<keyword evidence="11" id="KW-1185">Reference proteome</keyword>
<dbReference type="Proteomes" id="UP001286313">
    <property type="component" value="Unassembled WGS sequence"/>
</dbReference>
<dbReference type="GO" id="GO:0045277">
    <property type="term" value="C:respiratory chain complex IV"/>
    <property type="evidence" value="ECO:0007669"/>
    <property type="project" value="InterPro"/>
</dbReference>
<evidence type="ECO:0000256" key="6">
    <source>
        <dbReference type="ARBA" id="ARBA00022989"/>
    </source>
</evidence>
<evidence type="ECO:0000256" key="5">
    <source>
        <dbReference type="ARBA" id="ARBA00022792"/>
    </source>
</evidence>
<sequence>MFALRTVASRISQANSSLVVAKRSHNVIAGPPRTKISFMEKSVHGLVISVGIMFIPAWVLVHIKEYRGRDE</sequence>
<keyword evidence="8 9" id="KW-0472">Membrane</keyword>
<dbReference type="InterPro" id="IPR036548">
    <property type="entry name" value="Cyt_c_oxidase_su8_sf"/>
</dbReference>
<feature type="transmembrane region" description="Helical" evidence="9">
    <location>
        <begin position="42"/>
        <end position="61"/>
    </location>
</feature>
<comment type="caution">
    <text evidence="10">The sequence shown here is derived from an EMBL/GenBank/DDBJ whole genome shotgun (WGS) entry which is preliminary data.</text>
</comment>
<keyword evidence="7" id="KW-0496">Mitochondrion</keyword>
<evidence type="ECO:0000256" key="1">
    <source>
        <dbReference type="ARBA" id="ARBA00004434"/>
    </source>
</evidence>
<comment type="similarity">
    <text evidence="3">Belongs to the cytochrome c oxidase VIII family.</text>
</comment>
<dbReference type="PANTHER" id="PTHR16717">
    <property type="entry name" value="CYTOCHROME C OXIDASE POLYPEPTIDE VIII"/>
    <property type="match status" value="1"/>
</dbReference>
<evidence type="ECO:0000256" key="4">
    <source>
        <dbReference type="ARBA" id="ARBA00022692"/>
    </source>
</evidence>
<evidence type="ECO:0000256" key="3">
    <source>
        <dbReference type="ARBA" id="ARBA00010117"/>
    </source>
</evidence>
<keyword evidence="5" id="KW-0999">Mitochondrion inner membrane</keyword>
<dbReference type="EMBL" id="JAWQEG010007612">
    <property type="protein sequence ID" value="KAK3852036.1"/>
    <property type="molecule type" value="Genomic_DNA"/>
</dbReference>
<protein>
    <submittedName>
        <fullName evidence="10">Uncharacterized protein</fullName>
    </submittedName>
</protein>
<evidence type="ECO:0000313" key="11">
    <source>
        <dbReference type="Proteomes" id="UP001286313"/>
    </source>
</evidence>
<dbReference type="AlphaFoldDB" id="A0AAE1BJR4"/>
<dbReference type="SUPFAM" id="SSF81431">
    <property type="entry name" value="Mitochondrial cytochrome c oxidase subunit VIIIb (aka IX)"/>
    <property type="match status" value="1"/>
</dbReference>